<comment type="similarity">
    <text evidence="1">Belongs to the 'GDSL' lipolytic enzyme family.</text>
</comment>
<evidence type="ECO:0000256" key="2">
    <source>
        <dbReference type="ARBA" id="ARBA00022729"/>
    </source>
</evidence>
<reference evidence="6 7" key="1">
    <citation type="submission" date="2020-08" db="EMBL/GenBank/DDBJ databases">
        <title>Plant Genome Project.</title>
        <authorList>
            <person name="Zhang R.-G."/>
        </authorList>
    </citation>
    <scope>NUCLEOTIDE SEQUENCE [LARGE SCALE GENOMIC DNA]</scope>
    <source>
        <tissue evidence="6">Rhizome</tissue>
    </source>
</reference>
<dbReference type="InterPro" id="IPR035669">
    <property type="entry name" value="SGNH_plant_lipase-like"/>
</dbReference>
<evidence type="ECO:0008006" key="8">
    <source>
        <dbReference type="Google" id="ProtNLM"/>
    </source>
</evidence>
<protein>
    <recommendedName>
        <fullName evidence="8">GDSL esterase/lipase</fullName>
    </recommendedName>
</protein>
<gene>
    <name evidence="6" type="ORF">ZIOFF_020768</name>
</gene>
<dbReference type="CDD" id="cd01837">
    <property type="entry name" value="SGNH_plant_lipase_like"/>
    <property type="match status" value="1"/>
</dbReference>
<keyword evidence="4" id="KW-0325">Glycoprotein</keyword>
<dbReference type="PANTHER" id="PTHR22835">
    <property type="entry name" value="ZINC FINGER FYVE DOMAIN CONTAINING PROTEIN"/>
    <property type="match status" value="1"/>
</dbReference>
<evidence type="ECO:0000313" key="7">
    <source>
        <dbReference type="Proteomes" id="UP000734854"/>
    </source>
</evidence>
<evidence type="ECO:0000313" key="6">
    <source>
        <dbReference type="EMBL" id="KAG6517382.1"/>
    </source>
</evidence>
<proteinExistence type="inferred from homology"/>
<dbReference type="InterPro" id="IPR001087">
    <property type="entry name" value="GDSL"/>
</dbReference>
<comment type="caution">
    <text evidence="6">The sequence shown here is derived from an EMBL/GenBank/DDBJ whole genome shotgun (WGS) entry which is preliminary data.</text>
</comment>
<dbReference type="OrthoDB" id="1600564at2759"/>
<evidence type="ECO:0000256" key="5">
    <source>
        <dbReference type="SAM" id="SignalP"/>
    </source>
</evidence>
<dbReference type="PANTHER" id="PTHR22835:SF663">
    <property type="entry name" value="LIPASE-LIKE"/>
    <property type="match status" value="1"/>
</dbReference>
<dbReference type="GO" id="GO:0016788">
    <property type="term" value="F:hydrolase activity, acting on ester bonds"/>
    <property type="evidence" value="ECO:0007669"/>
    <property type="project" value="InterPro"/>
</dbReference>
<name>A0A8J5LG06_ZINOF</name>
<keyword evidence="3" id="KW-0378">Hydrolase</keyword>
<evidence type="ECO:0000256" key="3">
    <source>
        <dbReference type="ARBA" id="ARBA00022801"/>
    </source>
</evidence>
<evidence type="ECO:0000256" key="4">
    <source>
        <dbReference type="ARBA" id="ARBA00023180"/>
    </source>
</evidence>
<dbReference type="Proteomes" id="UP000734854">
    <property type="component" value="Unassembled WGS sequence"/>
</dbReference>
<keyword evidence="2 5" id="KW-0732">Signal</keyword>
<dbReference type="EMBL" id="JACMSC010000006">
    <property type="protein sequence ID" value="KAG6517382.1"/>
    <property type="molecule type" value="Genomic_DNA"/>
</dbReference>
<sequence length="386" mass="41822">MAATLLPLLLFLAAAAANPAPASACFSSIFSFGDSISDTGNYLISCGATPDPVGQSPYGQTFFHRPTGRCSDGRLIVDFLAQALGLPLVPPYLSGETSPEGANFAVAGCTALDNDFFRSLGLEISWRNYSLGVQMEWFQQLLPSIFSSSSECRNLMADSLFLVGEIGGNDYCHSLLQGRAVEEVKAFVPDVISAISSAITELIRLGARTLVVPGGVTFGCLPILLDHFRSKDAGDYEPETGCLKFLNRFSEHHNELLLRELNQIRQANPDATIIYADYYNAMVAIYRNPRRYGFSRSPLVACCGGGGQYNFNASALCGDEAVTACRDPAEHISWDGMHFTEAGYRAVTSELLGRWTEPSLAQICPQIDANFLQGIHASIFKSLGHE</sequence>
<dbReference type="AlphaFoldDB" id="A0A8J5LG06"/>
<organism evidence="6 7">
    <name type="scientific">Zingiber officinale</name>
    <name type="common">Ginger</name>
    <name type="synonym">Amomum zingiber</name>
    <dbReference type="NCBI Taxonomy" id="94328"/>
    <lineage>
        <taxon>Eukaryota</taxon>
        <taxon>Viridiplantae</taxon>
        <taxon>Streptophyta</taxon>
        <taxon>Embryophyta</taxon>
        <taxon>Tracheophyta</taxon>
        <taxon>Spermatophyta</taxon>
        <taxon>Magnoliopsida</taxon>
        <taxon>Liliopsida</taxon>
        <taxon>Zingiberales</taxon>
        <taxon>Zingiberaceae</taxon>
        <taxon>Zingiber</taxon>
    </lineage>
</organism>
<feature type="signal peptide" evidence="5">
    <location>
        <begin position="1"/>
        <end position="17"/>
    </location>
</feature>
<dbReference type="Pfam" id="PF00657">
    <property type="entry name" value="Lipase_GDSL"/>
    <property type="match status" value="1"/>
</dbReference>
<accession>A0A8J5LG06</accession>
<feature type="chain" id="PRO_5035217869" description="GDSL esterase/lipase" evidence="5">
    <location>
        <begin position="18"/>
        <end position="386"/>
    </location>
</feature>
<evidence type="ECO:0000256" key="1">
    <source>
        <dbReference type="ARBA" id="ARBA00008668"/>
    </source>
</evidence>
<keyword evidence="7" id="KW-1185">Reference proteome</keyword>